<name>A0A9X2DTT7_9BACI</name>
<dbReference type="InterPro" id="IPR010656">
    <property type="entry name" value="DctM"/>
</dbReference>
<evidence type="ECO:0000313" key="9">
    <source>
        <dbReference type="EMBL" id="MCM3715213.1"/>
    </source>
</evidence>
<keyword evidence="5 7" id="KW-1133">Transmembrane helix</keyword>
<accession>A0A9X2DTT7</accession>
<dbReference type="PANTHER" id="PTHR33362:SF3">
    <property type="entry name" value="SIALIC ACID TRAP TRANSPORTER PERMEASE PROTEIN SIAT"/>
    <property type="match status" value="1"/>
</dbReference>
<keyword evidence="6 7" id="KW-0472">Membrane</keyword>
<evidence type="ECO:0000256" key="1">
    <source>
        <dbReference type="ARBA" id="ARBA00004429"/>
    </source>
</evidence>
<evidence type="ECO:0000259" key="8">
    <source>
        <dbReference type="Pfam" id="PF06808"/>
    </source>
</evidence>
<sequence length="425" mass="45302">MTLKLFLLLGVLFIIGVPIAISLGLSSILLLQLEGKAIGVVAQKVFEGLDKFSLMAVPFFILAGALMQKGGIAKRLLALANVLVGWFRGGLGAASVLTTMFFSTMSGSSSATTAAIGSVMIPSMEKKGYPRNFATALTASSGELGVIIPPSISMIVYGLVANVSIGGLFLAGIVPGILIGLSLMITVSIVAKIKGFDEVTQIDKGSWFKELWKAFKDAFWALLMPIIILGGIYFGLFTPTEAAVVAVVYGFIVGYFIYREITMKDIGDILGKAAVTTGIILLLVGFASIFGYILTINQVPHMVAETIAQISDSPIVFLILVNILLFITGMFMETLAAIIILGPILAPIAVQFGIDPIHFGIVMIVNLAIGMVTPPVGVNLFVACQIAKLRIDQLFRPLAIFLAVLITNVLLITYLPFLTLWLPNL</sequence>
<dbReference type="GO" id="GO:0022857">
    <property type="term" value="F:transmembrane transporter activity"/>
    <property type="evidence" value="ECO:0007669"/>
    <property type="project" value="TreeGrafter"/>
</dbReference>
<evidence type="ECO:0000256" key="7">
    <source>
        <dbReference type="SAM" id="Phobius"/>
    </source>
</evidence>
<gene>
    <name evidence="9" type="ORF">M3202_14085</name>
</gene>
<evidence type="ECO:0000256" key="6">
    <source>
        <dbReference type="ARBA" id="ARBA00023136"/>
    </source>
</evidence>
<comment type="caution">
    <text evidence="9">The sequence shown here is derived from an EMBL/GenBank/DDBJ whole genome shotgun (WGS) entry which is preliminary data.</text>
</comment>
<feature type="transmembrane region" description="Helical" evidence="7">
    <location>
        <begin position="394"/>
        <end position="417"/>
    </location>
</feature>
<feature type="transmembrane region" description="Helical" evidence="7">
    <location>
        <begin position="242"/>
        <end position="258"/>
    </location>
</feature>
<evidence type="ECO:0000313" key="10">
    <source>
        <dbReference type="Proteomes" id="UP001139179"/>
    </source>
</evidence>
<keyword evidence="2" id="KW-1003">Cell membrane</keyword>
<evidence type="ECO:0000256" key="5">
    <source>
        <dbReference type="ARBA" id="ARBA00022989"/>
    </source>
</evidence>
<dbReference type="AlphaFoldDB" id="A0A9X2DTT7"/>
<feature type="transmembrane region" description="Helical" evidence="7">
    <location>
        <begin position="218"/>
        <end position="236"/>
    </location>
</feature>
<comment type="subcellular location">
    <subcellularLocation>
        <location evidence="1">Cell inner membrane</location>
        <topology evidence="1">Multi-pass membrane protein</topology>
    </subcellularLocation>
</comment>
<evidence type="ECO:0000256" key="3">
    <source>
        <dbReference type="ARBA" id="ARBA00022519"/>
    </source>
</evidence>
<dbReference type="Pfam" id="PF06808">
    <property type="entry name" value="DctM"/>
    <property type="match status" value="1"/>
</dbReference>
<dbReference type="EMBL" id="JAMBOL010000013">
    <property type="protein sequence ID" value="MCM3715213.1"/>
    <property type="molecule type" value="Genomic_DNA"/>
</dbReference>
<keyword evidence="4 7" id="KW-0812">Transmembrane</keyword>
<evidence type="ECO:0000256" key="2">
    <source>
        <dbReference type="ARBA" id="ARBA00022475"/>
    </source>
</evidence>
<keyword evidence="3" id="KW-0997">Cell inner membrane</keyword>
<organism evidence="9 10">
    <name type="scientific">Halalkalibacter oceani</name>
    <dbReference type="NCBI Taxonomy" id="1653776"/>
    <lineage>
        <taxon>Bacteria</taxon>
        <taxon>Bacillati</taxon>
        <taxon>Bacillota</taxon>
        <taxon>Bacilli</taxon>
        <taxon>Bacillales</taxon>
        <taxon>Bacillaceae</taxon>
        <taxon>Halalkalibacter</taxon>
    </lineage>
</organism>
<evidence type="ECO:0000256" key="4">
    <source>
        <dbReference type="ARBA" id="ARBA00022692"/>
    </source>
</evidence>
<dbReference type="RefSeq" id="WP_251223969.1">
    <property type="nucleotide sequence ID" value="NZ_JAMBOL010000013.1"/>
</dbReference>
<feature type="transmembrane region" description="Helical" evidence="7">
    <location>
        <begin position="6"/>
        <end position="31"/>
    </location>
</feature>
<feature type="transmembrane region" description="Helical" evidence="7">
    <location>
        <begin position="270"/>
        <end position="294"/>
    </location>
</feature>
<feature type="transmembrane region" description="Helical" evidence="7">
    <location>
        <begin position="133"/>
        <end position="159"/>
    </location>
</feature>
<dbReference type="PIRSF" id="PIRSF006066">
    <property type="entry name" value="HI0050"/>
    <property type="match status" value="1"/>
</dbReference>
<feature type="transmembrane region" description="Helical" evidence="7">
    <location>
        <begin position="360"/>
        <end position="382"/>
    </location>
</feature>
<feature type="domain" description="TRAP C4-dicarboxylate transport system permease DctM subunit" evidence="8">
    <location>
        <begin position="7"/>
        <end position="416"/>
    </location>
</feature>
<dbReference type="GO" id="GO:0005886">
    <property type="term" value="C:plasma membrane"/>
    <property type="evidence" value="ECO:0007669"/>
    <property type="project" value="UniProtKB-SubCell"/>
</dbReference>
<keyword evidence="10" id="KW-1185">Reference proteome</keyword>
<feature type="transmembrane region" description="Helical" evidence="7">
    <location>
        <begin position="165"/>
        <end position="191"/>
    </location>
</feature>
<feature type="transmembrane region" description="Helical" evidence="7">
    <location>
        <begin position="334"/>
        <end position="354"/>
    </location>
</feature>
<proteinExistence type="predicted"/>
<reference evidence="9" key="1">
    <citation type="submission" date="2022-05" db="EMBL/GenBank/DDBJ databases">
        <title>Comparative Genomics of Spacecraft Associated Microbes.</title>
        <authorList>
            <person name="Tran M.T."/>
            <person name="Wright A."/>
            <person name="Seuylemezian A."/>
            <person name="Eisen J."/>
            <person name="Coil D."/>
        </authorList>
    </citation>
    <scope>NUCLEOTIDE SEQUENCE</scope>
    <source>
        <strain evidence="9">214.1.1</strain>
    </source>
</reference>
<dbReference type="Proteomes" id="UP001139179">
    <property type="component" value="Unassembled WGS sequence"/>
</dbReference>
<dbReference type="InterPro" id="IPR004681">
    <property type="entry name" value="TRAP_DctM"/>
</dbReference>
<protein>
    <submittedName>
        <fullName evidence="9">TRAP transporter large permease</fullName>
    </submittedName>
</protein>
<feature type="transmembrane region" description="Helical" evidence="7">
    <location>
        <begin position="52"/>
        <end position="72"/>
    </location>
</feature>
<dbReference type="NCBIfam" id="TIGR00786">
    <property type="entry name" value="dctM"/>
    <property type="match status" value="1"/>
</dbReference>
<dbReference type="PANTHER" id="PTHR33362">
    <property type="entry name" value="SIALIC ACID TRAP TRANSPORTER PERMEASE PROTEIN SIAT-RELATED"/>
    <property type="match status" value="1"/>
</dbReference>